<evidence type="ECO:0000256" key="1">
    <source>
        <dbReference type="SAM" id="MobiDB-lite"/>
    </source>
</evidence>
<evidence type="ECO:0000313" key="2">
    <source>
        <dbReference type="EMBL" id="KZP14779.1"/>
    </source>
</evidence>
<proteinExistence type="predicted"/>
<feature type="compositionally biased region" description="Polar residues" evidence="1">
    <location>
        <begin position="50"/>
        <end position="68"/>
    </location>
</feature>
<organism evidence="2 3">
    <name type="scientific">Athelia psychrophila</name>
    <dbReference type="NCBI Taxonomy" id="1759441"/>
    <lineage>
        <taxon>Eukaryota</taxon>
        <taxon>Fungi</taxon>
        <taxon>Dikarya</taxon>
        <taxon>Basidiomycota</taxon>
        <taxon>Agaricomycotina</taxon>
        <taxon>Agaricomycetes</taxon>
        <taxon>Agaricomycetidae</taxon>
        <taxon>Atheliales</taxon>
        <taxon>Atheliaceae</taxon>
        <taxon>Athelia</taxon>
    </lineage>
</organism>
<gene>
    <name evidence="2" type="ORF">FIBSPDRAFT_959371</name>
</gene>
<feature type="region of interest" description="Disordered" evidence="1">
    <location>
        <begin position="115"/>
        <end position="139"/>
    </location>
</feature>
<accession>A0A166DJC3</accession>
<dbReference type="AlphaFoldDB" id="A0A166DJC3"/>
<sequence length="139" mass="14631">MAAQLARGGNLAAPFRESTMPQYQLSESPSRSHMLAHFLRPLRLRKSCACPSSSPGVASLESNQSQKAPSGATYPAVGNTSSTSCVPSPLWASSSAGMAIIGLSRPLLPMPRQIQSCKGKAKAKEKASWRPYGGESLAN</sequence>
<dbReference type="Proteomes" id="UP000076532">
    <property type="component" value="Unassembled WGS sequence"/>
</dbReference>
<name>A0A166DJC3_9AGAM</name>
<dbReference type="EMBL" id="KV417612">
    <property type="protein sequence ID" value="KZP14779.1"/>
    <property type="molecule type" value="Genomic_DNA"/>
</dbReference>
<evidence type="ECO:0000313" key="3">
    <source>
        <dbReference type="Proteomes" id="UP000076532"/>
    </source>
</evidence>
<feature type="region of interest" description="Disordered" evidence="1">
    <location>
        <begin position="50"/>
        <end position="79"/>
    </location>
</feature>
<protein>
    <submittedName>
        <fullName evidence="2">Uncharacterized protein</fullName>
    </submittedName>
</protein>
<keyword evidence="3" id="KW-1185">Reference proteome</keyword>
<reference evidence="2 3" key="1">
    <citation type="journal article" date="2016" name="Mol. Biol. Evol.">
        <title>Comparative Genomics of Early-Diverging Mushroom-Forming Fungi Provides Insights into the Origins of Lignocellulose Decay Capabilities.</title>
        <authorList>
            <person name="Nagy L.G."/>
            <person name="Riley R."/>
            <person name="Tritt A."/>
            <person name="Adam C."/>
            <person name="Daum C."/>
            <person name="Floudas D."/>
            <person name="Sun H."/>
            <person name="Yadav J.S."/>
            <person name="Pangilinan J."/>
            <person name="Larsson K.H."/>
            <person name="Matsuura K."/>
            <person name="Barry K."/>
            <person name="Labutti K."/>
            <person name="Kuo R."/>
            <person name="Ohm R.A."/>
            <person name="Bhattacharya S.S."/>
            <person name="Shirouzu T."/>
            <person name="Yoshinaga Y."/>
            <person name="Martin F.M."/>
            <person name="Grigoriev I.V."/>
            <person name="Hibbett D.S."/>
        </authorList>
    </citation>
    <scope>NUCLEOTIDE SEQUENCE [LARGE SCALE GENOMIC DNA]</scope>
    <source>
        <strain evidence="2 3">CBS 109695</strain>
    </source>
</reference>